<sequence length="187" mass="21811">MTETGEFEPRPLSHLERFQARQRAQKDRARLRDVELNRAIEERDRRIYEQKRKDDQRRNSANYRARKRERDRSSMAVSTLLDALGPVPRVALAKDMLLNEARLFSEWLDLGGTVQRQLAGRRRELMRSRVALLQARGELGSDPGYGHFAHYLSRIVGGEWSKEAARTRLNAIRRLEGPEGPWTETYP</sequence>
<comment type="caution">
    <text evidence="2">The sequence shown here is derived from an EMBL/GenBank/DDBJ whole genome shotgun (WGS) entry which is preliminary data.</text>
</comment>
<dbReference type="RefSeq" id="WP_378798650.1">
    <property type="nucleotide sequence ID" value="NZ_JBHUER010000004.1"/>
</dbReference>
<keyword evidence="3" id="KW-1185">Reference proteome</keyword>
<dbReference type="EMBL" id="JBHUER010000004">
    <property type="protein sequence ID" value="MFD1702926.1"/>
    <property type="molecule type" value="Genomic_DNA"/>
</dbReference>
<evidence type="ECO:0000313" key="2">
    <source>
        <dbReference type="EMBL" id="MFD1702926.1"/>
    </source>
</evidence>
<evidence type="ECO:0000256" key="1">
    <source>
        <dbReference type="SAM" id="MobiDB-lite"/>
    </source>
</evidence>
<reference evidence="3" key="1">
    <citation type="journal article" date="2019" name="Int. J. Syst. Evol. Microbiol.">
        <title>The Global Catalogue of Microorganisms (GCM) 10K type strain sequencing project: providing services to taxonomists for standard genome sequencing and annotation.</title>
        <authorList>
            <consortium name="The Broad Institute Genomics Platform"/>
            <consortium name="The Broad Institute Genome Sequencing Center for Infectious Disease"/>
            <person name="Wu L."/>
            <person name="Ma J."/>
        </authorList>
    </citation>
    <scope>NUCLEOTIDE SEQUENCE [LARGE SCALE GENOMIC DNA]</scope>
    <source>
        <strain evidence="3">KCTC 23707</strain>
    </source>
</reference>
<evidence type="ECO:0000313" key="3">
    <source>
        <dbReference type="Proteomes" id="UP001597308"/>
    </source>
</evidence>
<name>A0ABW4K8D2_9HYPH</name>
<dbReference type="Proteomes" id="UP001597308">
    <property type="component" value="Unassembled WGS sequence"/>
</dbReference>
<feature type="region of interest" description="Disordered" evidence="1">
    <location>
        <begin position="50"/>
        <end position="71"/>
    </location>
</feature>
<protein>
    <submittedName>
        <fullName evidence="2">Uncharacterized protein</fullName>
    </submittedName>
</protein>
<organism evidence="2 3">
    <name type="scientific">Methylopila henanensis</name>
    <dbReference type="NCBI Taxonomy" id="873516"/>
    <lineage>
        <taxon>Bacteria</taxon>
        <taxon>Pseudomonadati</taxon>
        <taxon>Pseudomonadota</taxon>
        <taxon>Alphaproteobacteria</taxon>
        <taxon>Hyphomicrobiales</taxon>
        <taxon>Methylopilaceae</taxon>
        <taxon>Methylopila</taxon>
    </lineage>
</organism>
<gene>
    <name evidence="2" type="ORF">ACFSCV_07900</name>
</gene>
<proteinExistence type="predicted"/>
<feature type="compositionally biased region" description="Basic and acidic residues" evidence="1">
    <location>
        <begin position="7"/>
        <end position="23"/>
    </location>
</feature>
<accession>A0ABW4K8D2</accession>
<feature type="region of interest" description="Disordered" evidence="1">
    <location>
        <begin position="1"/>
        <end position="23"/>
    </location>
</feature>